<sequence length="235" mass="25486">MANIGHRKVGGSRTVNCFNESSSSVDWLGREMLEMRLRDKGKVDHDGERDSGPELVNVVGAEAGHVIRTTIGGQNGQFSYIAAHVVGTGSFGVVCENEDISLLLHGLKVNVIVTDHCHPKMIDIVFVLDFKHSPQTHSSSISPSNLSQLVSPDPLFSICCNIFACRQACKKVIGGGVVSLSYALEGPYLCDEEIERMELLYHTTVAAFELKRMISPMSKGIGSSSSLNLIVKPSR</sequence>
<evidence type="ECO:0000313" key="1">
    <source>
        <dbReference type="EMBL" id="KAK1369278.1"/>
    </source>
</evidence>
<organism evidence="1 2">
    <name type="scientific">Heracleum sosnowskyi</name>
    <dbReference type="NCBI Taxonomy" id="360622"/>
    <lineage>
        <taxon>Eukaryota</taxon>
        <taxon>Viridiplantae</taxon>
        <taxon>Streptophyta</taxon>
        <taxon>Embryophyta</taxon>
        <taxon>Tracheophyta</taxon>
        <taxon>Spermatophyta</taxon>
        <taxon>Magnoliopsida</taxon>
        <taxon>eudicotyledons</taxon>
        <taxon>Gunneridae</taxon>
        <taxon>Pentapetalae</taxon>
        <taxon>asterids</taxon>
        <taxon>campanulids</taxon>
        <taxon>Apiales</taxon>
        <taxon>Apiaceae</taxon>
        <taxon>Apioideae</taxon>
        <taxon>apioid superclade</taxon>
        <taxon>Tordylieae</taxon>
        <taxon>Tordyliinae</taxon>
        <taxon>Heracleum</taxon>
    </lineage>
</organism>
<dbReference type="EMBL" id="JAUIZM010000008">
    <property type="protein sequence ID" value="KAK1369278.1"/>
    <property type="molecule type" value="Genomic_DNA"/>
</dbReference>
<gene>
    <name evidence="1" type="ORF">POM88_035370</name>
</gene>
<dbReference type="AlphaFoldDB" id="A0AAD8HM94"/>
<comment type="caution">
    <text evidence="1">The sequence shown here is derived from an EMBL/GenBank/DDBJ whole genome shotgun (WGS) entry which is preliminary data.</text>
</comment>
<reference evidence="1" key="1">
    <citation type="submission" date="2023-02" db="EMBL/GenBank/DDBJ databases">
        <title>Genome of toxic invasive species Heracleum sosnowskyi carries increased number of genes despite the absence of recent whole-genome duplications.</title>
        <authorList>
            <person name="Schelkunov M."/>
            <person name="Shtratnikova V."/>
            <person name="Makarenko M."/>
            <person name="Klepikova A."/>
            <person name="Omelchenko D."/>
            <person name="Novikova G."/>
            <person name="Obukhova E."/>
            <person name="Bogdanov V."/>
            <person name="Penin A."/>
            <person name="Logacheva M."/>
        </authorList>
    </citation>
    <scope>NUCLEOTIDE SEQUENCE</scope>
    <source>
        <strain evidence="1">Hsosn_3</strain>
        <tissue evidence="1">Leaf</tissue>
    </source>
</reference>
<protein>
    <submittedName>
        <fullName evidence="1">Uncharacterized protein</fullName>
    </submittedName>
</protein>
<proteinExistence type="predicted"/>
<reference evidence="1" key="2">
    <citation type="submission" date="2023-05" db="EMBL/GenBank/DDBJ databases">
        <authorList>
            <person name="Schelkunov M.I."/>
        </authorList>
    </citation>
    <scope>NUCLEOTIDE SEQUENCE</scope>
    <source>
        <strain evidence="1">Hsosn_3</strain>
        <tissue evidence="1">Leaf</tissue>
    </source>
</reference>
<keyword evidence="2" id="KW-1185">Reference proteome</keyword>
<dbReference type="Proteomes" id="UP001237642">
    <property type="component" value="Unassembled WGS sequence"/>
</dbReference>
<evidence type="ECO:0000313" key="2">
    <source>
        <dbReference type="Proteomes" id="UP001237642"/>
    </source>
</evidence>
<name>A0AAD8HM94_9APIA</name>
<accession>A0AAD8HM94</accession>